<evidence type="ECO:0000313" key="5">
    <source>
        <dbReference type="EMBL" id="RAH79448.1"/>
    </source>
</evidence>
<dbReference type="GeneID" id="37172834"/>
<dbReference type="SUPFAM" id="SSF55144">
    <property type="entry name" value="LigT-like"/>
    <property type="match status" value="1"/>
</dbReference>
<reference evidence="5 6" key="1">
    <citation type="submission" date="2018-02" db="EMBL/GenBank/DDBJ databases">
        <title>The genomes of Aspergillus section Nigri reveals drivers in fungal speciation.</title>
        <authorList>
            <consortium name="DOE Joint Genome Institute"/>
            <person name="Vesth T.C."/>
            <person name="Nybo J."/>
            <person name="Theobald S."/>
            <person name="Brandl J."/>
            <person name="Frisvad J.C."/>
            <person name="Nielsen K.F."/>
            <person name="Lyhne E.K."/>
            <person name="Kogle M.E."/>
            <person name="Kuo A."/>
            <person name="Riley R."/>
            <person name="Clum A."/>
            <person name="Nolan M."/>
            <person name="Lipzen A."/>
            <person name="Salamov A."/>
            <person name="Henrissat B."/>
            <person name="Wiebenga A."/>
            <person name="De vries R.P."/>
            <person name="Grigoriev I.V."/>
            <person name="Mortensen U.H."/>
            <person name="Andersen M.R."/>
            <person name="Baker S.E."/>
        </authorList>
    </citation>
    <scope>NUCLEOTIDE SEQUENCE [LARGE SCALE GENOMIC DNA]</scope>
    <source>
        <strain evidence="5 6">CBS 114.51</strain>
    </source>
</reference>
<keyword evidence="3 4" id="KW-0687">Ribonucleoprotein</keyword>
<dbReference type="PANTHER" id="PTHR10369">
    <property type="entry name" value="60S RIBOSOMAL PROTEIN L36A/L44"/>
    <property type="match status" value="1"/>
</dbReference>
<dbReference type="GO" id="GO:0006412">
    <property type="term" value="P:translation"/>
    <property type="evidence" value="ECO:0007669"/>
    <property type="project" value="InterPro"/>
</dbReference>
<dbReference type="EMBL" id="KZ824814">
    <property type="protein sequence ID" value="RAH79448.1"/>
    <property type="molecule type" value="Genomic_DNA"/>
</dbReference>
<evidence type="ECO:0000256" key="4">
    <source>
        <dbReference type="RuleBase" id="RU000666"/>
    </source>
</evidence>
<dbReference type="Gene3D" id="3.90.1140.10">
    <property type="entry name" value="Cyclic phosphodiesterase"/>
    <property type="match status" value="1"/>
</dbReference>
<dbReference type="GO" id="GO:0003735">
    <property type="term" value="F:structural constituent of ribosome"/>
    <property type="evidence" value="ECO:0007669"/>
    <property type="project" value="InterPro"/>
</dbReference>
<dbReference type="Gene3D" id="3.10.450.80">
    <property type="match status" value="1"/>
</dbReference>
<evidence type="ECO:0000256" key="3">
    <source>
        <dbReference type="ARBA" id="ARBA00023274"/>
    </source>
</evidence>
<keyword evidence="2 4" id="KW-0689">Ribosomal protein</keyword>
<dbReference type="Pfam" id="PF00935">
    <property type="entry name" value="Ribosomal_L44"/>
    <property type="match status" value="1"/>
</dbReference>
<dbReference type="InterPro" id="IPR053708">
    <property type="entry name" value="Ribosomal_LSU_eL42"/>
</dbReference>
<accession>A0A8T8WUC9</accession>
<evidence type="ECO:0000256" key="2">
    <source>
        <dbReference type="ARBA" id="ARBA00022980"/>
    </source>
</evidence>
<comment type="similarity">
    <text evidence="1 4">Belongs to the eukaryotic ribosomal protein eL42 family.</text>
</comment>
<dbReference type="PROSITE" id="PS01172">
    <property type="entry name" value="RIBOSOMAL_L44E"/>
    <property type="match status" value="1"/>
</dbReference>
<dbReference type="InterPro" id="IPR011332">
    <property type="entry name" value="Ribosomal_zn-bd"/>
</dbReference>
<dbReference type="GO" id="GO:0005840">
    <property type="term" value="C:ribosome"/>
    <property type="evidence" value="ECO:0007669"/>
    <property type="project" value="UniProtKB-KW"/>
</dbReference>
<gene>
    <name evidence="5" type="ORF">BO86DRAFT_343275</name>
</gene>
<evidence type="ECO:0000256" key="1">
    <source>
        <dbReference type="ARBA" id="ARBA00009364"/>
    </source>
</evidence>
<protein>
    <submittedName>
        <fullName evidence="5">60S ribosomal protein L44</fullName>
    </submittedName>
</protein>
<evidence type="ECO:0000313" key="6">
    <source>
        <dbReference type="Proteomes" id="UP000249497"/>
    </source>
</evidence>
<keyword evidence="6" id="KW-1185">Reference proteome</keyword>
<sequence>MSTTDQTSNPFNELIAECHDDPTQIQVRYEAHRTNRNIQQKKRLLDPSFSGWQVDDILARLHEQANNDEKSSTATAPFIDPRHSLTILARPPQHIRDLVAEIQREIGDVAPSLWFTPPNYLHMTTLEIASCRTEPEVDDLVTRLQRSGIIPQVTDCTFYHRPRLFKPVISYDATAMALSFVPEASGDMMGHVHEKEYQNEQYTYHHLRRDVSAQIAAIGLPMKPRYIAPSAHITIARFITREGSLRETPGPDGLKKVGDDQVALLIRKIESVNERLRAKYWPRERGEPIPRKGEWVVNVPKTRRTYCKGKECKKHTQHKVTQYKAGKASLFAQGKRRYDRKQSGYGGQTKPVFHKKAKTTKKIVLRLECTACKQKKQLSLKRCKHFELGGDKKTKGAALVF</sequence>
<dbReference type="InterPro" id="IPR009097">
    <property type="entry name" value="Cyclic_Pdiesterase"/>
</dbReference>
<dbReference type="FunFam" id="3.10.450.80:FF:000001">
    <property type="entry name" value="60S ribosomal protein L44"/>
    <property type="match status" value="1"/>
</dbReference>
<dbReference type="Proteomes" id="UP000249497">
    <property type="component" value="Unassembled WGS sequence"/>
</dbReference>
<dbReference type="InterPro" id="IPR000552">
    <property type="entry name" value="Ribosomal_eL44"/>
</dbReference>
<dbReference type="GO" id="GO:1990904">
    <property type="term" value="C:ribonucleoprotein complex"/>
    <property type="evidence" value="ECO:0007669"/>
    <property type="project" value="UniProtKB-KW"/>
</dbReference>
<dbReference type="SUPFAM" id="SSF57829">
    <property type="entry name" value="Zn-binding ribosomal proteins"/>
    <property type="match status" value="1"/>
</dbReference>
<dbReference type="AlphaFoldDB" id="A0A8T8WUC9"/>
<dbReference type="OrthoDB" id="2967263at2759"/>
<name>A0A8T8WUC9_ASPJA</name>
<proteinExistence type="inferred from homology"/>
<organism evidence="5 6">
    <name type="scientific">Aspergillus japonicus CBS 114.51</name>
    <dbReference type="NCBI Taxonomy" id="1448312"/>
    <lineage>
        <taxon>Eukaryota</taxon>
        <taxon>Fungi</taxon>
        <taxon>Dikarya</taxon>
        <taxon>Ascomycota</taxon>
        <taxon>Pezizomycotina</taxon>
        <taxon>Eurotiomycetes</taxon>
        <taxon>Eurotiomycetidae</taxon>
        <taxon>Eurotiales</taxon>
        <taxon>Aspergillaceae</taxon>
        <taxon>Aspergillus</taxon>
        <taxon>Aspergillus subgen. Circumdati</taxon>
    </lineage>
</organism>
<dbReference type="RefSeq" id="XP_025525342.1">
    <property type="nucleotide sequence ID" value="XM_025669142.1"/>
</dbReference>